<dbReference type="AlphaFoldDB" id="A0A8I3A4H6"/>
<reference evidence="2" key="1">
    <citation type="submission" date="2021-03" db="EMBL/GenBank/DDBJ databases">
        <title>Evolutionary innovations through gain and loss of genes in the ectomycorrhizal Boletales.</title>
        <authorList>
            <person name="Wu G."/>
            <person name="Miyauchi S."/>
            <person name="Morin E."/>
            <person name="Yang Z.-L."/>
            <person name="Xu J."/>
            <person name="Martin F.M."/>
        </authorList>
    </citation>
    <scope>NUCLEOTIDE SEQUENCE</scope>
    <source>
        <strain evidence="2">BR01</strain>
    </source>
</reference>
<sequence>MSTLSTFDIFCFSDWYLTILQRVLFPCKTDAEIKQWEEKVARQFLEDGSAVSLAPSYLEEKGVMLQNISPSQQALIICKNLWLEMINLGAGAEGDPNPLCSLDLRADLGRSARESPFIVDSEDHFDNHRVEHEPESEPASGLSVRKGSELSTRVTKNPKEVALEWMSALGTFFLIDSCESNEVIAVQALRGLREMGRRRGLHQDLEPFIKSSGLAKLILLVAKPSMDIARKSSFLESSFRKYQWREALSLCLATLSRGFTPKEPADIRKEIDLLTTPEGLGSRIEPKPFLKAISDCDLIPFRIKPDSIFFLSSEQNFISACFDWLCWSVRSTGKINFRTQDAKKMYTAICRLEKATWSKWELSEEMVDVLSLSEKLRNNRKRWKTLAHGLDDSKKCIRYLRVHETGLKGILENKLIIPEEDDAISPLNGSSNAITEKCVSLTDLNLDPIVFDQHTYGRCGQFVIHLLDDRTGEEVSLKIAGVVFRLLEGDEIQRLRENQAKIKTLTAKLKRRKAFSDWDYGEMHAIGSRQPSGGRPGDGYAPYPACNVLTREDICTLFSYASVCLLLPRPFVHRNA</sequence>
<comment type="caution">
    <text evidence="2">The sequence shown here is derived from an EMBL/GenBank/DDBJ whole genome shotgun (WGS) entry which is preliminary data.</text>
</comment>
<dbReference type="OrthoDB" id="2634618at2759"/>
<feature type="region of interest" description="Disordered" evidence="1">
    <location>
        <begin position="128"/>
        <end position="151"/>
    </location>
</feature>
<name>A0A8I3A4H6_9AGAM</name>
<accession>A0A8I3A4H6</accession>
<evidence type="ECO:0000256" key="1">
    <source>
        <dbReference type="SAM" id="MobiDB-lite"/>
    </source>
</evidence>
<organism evidence="2 3">
    <name type="scientific">Boletus reticuloceps</name>
    <dbReference type="NCBI Taxonomy" id="495285"/>
    <lineage>
        <taxon>Eukaryota</taxon>
        <taxon>Fungi</taxon>
        <taxon>Dikarya</taxon>
        <taxon>Basidiomycota</taxon>
        <taxon>Agaricomycotina</taxon>
        <taxon>Agaricomycetes</taxon>
        <taxon>Agaricomycetidae</taxon>
        <taxon>Boletales</taxon>
        <taxon>Boletineae</taxon>
        <taxon>Boletaceae</taxon>
        <taxon>Boletoideae</taxon>
        <taxon>Boletus</taxon>
    </lineage>
</organism>
<keyword evidence="3" id="KW-1185">Reference proteome</keyword>
<evidence type="ECO:0000313" key="3">
    <source>
        <dbReference type="Proteomes" id="UP000683000"/>
    </source>
</evidence>
<dbReference type="EMBL" id="JAGFBS010000054">
    <property type="protein sequence ID" value="KAG6370278.1"/>
    <property type="molecule type" value="Genomic_DNA"/>
</dbReference>
<protein>
    <submittedName>
        <fullName evidence="2">Uncharacterized protein</fullName>
    </submittedName>
</protein>
<dbReference type="Proteomes" id="UP000683000">
    <property type="component" value="Unassembled WGS sequence"/>
</dbReference>
<evidence type="ECO:0000313" key="2">
    <source>
        <dbReference type="EMBL" id="KAG6370278.1"/>
    </source>
</evidence>
<gene>
    <name evidence="2" type="ORF">JVT61DRAFT_12229</name>
</gene>
<proteinExistence type="predicted"/>